<dbReference type="Gene3D" id="3.30.1330.10">
    <property type="entry name" value="PurM-like, N-terminal domain"/>
    <property type="match status" value="1"/>
</dbReference>
<accession>A0A1B7LHX5</accession>
<dbReference type="AlphaFoldDB" id="A0A1B7LHX5"/>
<evidence type="ECO:0000256" key="6">
    <source>
        <dbReference type="ARBA" id="ARBA00022840"/>
    </source>
</evidence>
<dbReference type="GO" id="GO:0005737">
    <property type="term" value="C:cytoplasm"/>
    <property type="evidence" value="ECO:0007669"/>
    <property type="project" value="TreeGrafter"/>
</dbReference>
<dbReference type="EMBL" id="LYVF01000047">
    <property type="protein sequence ID" value="OAT85784.1"/>
    <property type="molecule type" value="Genomic_DNA"/>
</dbReference>
<keyword evidence="5 9" id="KW-0418">Kinase</keyword>
<name>A0A1B7LHX5_9FIRM</name>
<evidence type="ECO:0000313" key="12">
    <source>
        <dbReference type="EMBL" id="OAT85784.1"/>
    </source>
</evidence>
<dbReference type="PANTHER" id="PTHR10256:SF0">
    <property type="entry name" value="INACTIVE SELENIDE, WATER DIKINASE-LIKE PROTEIN-RELATED"/>
    <property type="match status" value="1"/>
</dbReference>
<comment type="cofactor">
    <cofactor evidence="9">
        <name>Mg(2+)</name>
        <dbReference type="ChEBI" id="CHEBI:18420"/>
    </cofactor>
    <text evidence="9">Binds 1 Mg(2+) ion per monomer.</text>
</comment>
<evidence type="ECO:0000313" key="13">
    <source>
        <dbReference type="Proteomes" id="UP000078532"/>
    </source>
</evidence>
<dbReference type="Pfam" id="PF00586">
    <property type="entry name" value="AIRS"/>
    <property type="match status" value="1"/>
</dbReference>
<dbReference type="HAMAP" id="MF_00625">
    <property type="entry name" value="SelD"/>
    <property type="match status" value="1"/>
</dbReference>
<evidence type="ECO:0000256" key="3">
    <source>
        <dbReference type="ARBA" id="ARBA00022723"/>
    </source>
</evidence>
<feature type="binding site" description="in other chain" evidence="9">
    <location>
        <position position="47"/>
    </location>
    <ligand>
        <name>ATP</name>
        <dbReference type="ChEBI" id="CHEBI:30616"/>
        <note>ligand shared between dimeric partners</note>
    </ligand>
</feature>
<dbReference type="STRING" id="1838280.A6M21_04625"/>
<evidence type="ECO:0000256" key="4">
    <source>
        <dbReference type="ARBA" id="ARBA00022741"/>
    </source>
</evidence>
<dbReference type="GO" id="GO:0005524">
    <property type="term" value="F:ATP binding"/>
    <property type="evidence" value="ECO:0007669"/>
    <property type="project" value="UniProtKB-UniRule"/>
</dbReference>
<evidence type="ECO:0000256" key="1">
    <source>
        <dbReference type="ARBA" id="ARBA00008026"/>
    </source>
</evidence>
<comment type="subunit">
    <text evidence="9">Homodimer.</text>
</comment>
<dbReference type="InterPro" id="IPR023061">
    <property type="entry name" value="SelD_I"/>
</dbReference>
<dbReference type="InterPro" id="IPR036921">
    <property type="entry name" value="PurM-like_N_sf"/>
</dbReference>
<keyword evidence="6 9" id="KW-0067">ATP-binding</keyword>
<dbReference type="InterPro" id="IPR004536">
    <property type="entry name" value="SPS/SelD"/>
</dbReference>
<evidence type="ECO:0000256" key="7">
    <source>
        <dbReference type="ARBA" id="ARBA00022842"/>
    </source>
</evidence>
<feature type="binding site" description="in other chain" evidence="9">
    <location>
        <position position="70"/>
    </location>
    <ligand>
        <name>ATP</name>
        <dbReference type="ChEBI" id="CHEBI:30616"/>
        <note>ligand shared between dimeric partners</note>
    </ligand>
</feature>
<dbReference type="GO" id="GO:0000287">
    <property type="term" value="F:magnesium ion binding"/>
    <property type="evidence" value="ECO:0007669"/>
    <property type="project" value="UniProtKB-UniRule"/>
</dbReference>
<feature type="binding site" evidence="9">
    <location>
        <begin position="117"/>
        <end position="119"/>
    </location>
    <ligand>
        <name>ATP</name>
        <dbReference type="ChEBI" id="CHEBI:30616"/>
        <note>ligand shared between dimeric partners</note>
    </ligand>
</feature>
<keyword evidence="8 9" id="KW-0711">Selenium</keyword>
<dbReference type="FunFam" id="3.30.1330.10:FF:000003">
    <property type="entry name" value="Selenide, water dikinase"/>
    <property type="match status" value="1"/>
</dbReference>
<dbReference type="NCBIfam" id="TIGR00476">
    <property type="entry name" value="selD"/>
    <property type="match status" value="1"/>
</dbReference>
<feature type="domain" description="PurM-like N-terminal" evidence="10">
    <location>
        <begin position="29"/>
        <end position="135"/>
    </location>
</feature>
<proteinExistence type="inferred from homology"/>
<feature type="binding site" description="in other chain" evidence="9">
    <location>
        <begin position="27"/>
        <end position="29"/>
    </location>
    <ligand>
        <name>ATP</name>
        <dbReference type="ChEBI" id="CHEBI:30616"/>
        <note>ligand shared between dimeric partners</note>
    </ligand>
</feature>
<dbReference type="Pfam" id="PF02769">
    <property type="entry name" value="AIRS_C"/>
    <property type="match status" value="1"/>
</dbReference>
<feature type="binding site" evidence="9">
    <location>
        <position position="205"/>
    </location>
    <ligand>
        <name>Mg(2+)</name>
        <dbReference type="ChEBI" id="CHEBI:18420"/>
    </ligand>
</feature>
<dbReference type="GO" id="GO:0016260">
    <property type="term" value="P:selenocysteine biosynthetic process"/>
    <property type="evidence" value="ECO:0007669"/>
    <property type="project" value="InterPro"/>
</dbReference>
<dbReference type="Proteomes" id="UP000078532">
    <property type="component" value="Unassembled WGS sequence"/>
</dbReference>
<comment type="caution">
    <text evidence="9">Lacks conserved residue(s) required for the propagation of feature annotation.</text>
</comment>
<evidence type="ECO:0000259" key="11">
    <source>
        <dbReference type="Pfam" id="PF02769"/>
    </source>
</evidence>
<dbReference type="Gene3D" id="3.90.650.10">
    <property type="entry name" value="PurM-like C-terminal domain"/>
    <property type="match status" value="1"/>
</dbReference>
<dbReference type="PANTHER" id="PTHR10256">
    <property type="entry name" value="SELENIDE, WATER DIKINASE"/>
    <property type="match status" value="1"/>
</dbReference>
<keyword evidence="7 9" id="KW-0460">Magnesium</keyword>
<dbReference type="SUPFAM" id="SSF55326">
    <property type="entry name" value="PurM N-terminal domain-like"/>
    <property type="match status" value="1"/>
</dbReference>
<evidence type="ECO:0000256" key="9">
    <source>
        <dbReference type="HAMAP-Rule" id="MF_00625"/>
    </source>
</evidence>
<sequence length="327" mass="33847">MAPAILSQVLRQLPKIVDENLLVGLETSDDAAVYRLSDELAVIQTVDFFTPVVDDPYIFGQVAAANALSDIYAMGGRPLLALNIACFPGCLSPDVLREILTGGADKVKEAGAIIAGGHTVQDDEPKYGLAVTGLVHPDEIISNAGARPGDALVLTKPLGTGIIATAVKAELAPPESRTAAVTTMCALNREAAAVMRAAGATACTDITGFGLLGHAAEMAEAGGVSFTMYQHAIPLLPGALELAAMGMIPGGAYSNREHLSERVSFAGSIAAAGRMLLYDPQTSGGLLIALPPEQGMRLVKQLAEKGLAAALIGTVTGRQPWLIRVEE</sequence>
<dbReference type="FunFam" id="3.90.650.10:FF:000004">
    <property type="entry name" value="Selenide, water dikinase"/>
    <property type="match status" value="1"/>
</dbReference>
<dbReference type="SUPFAM" id="SSF56042">
    <property type="entry name" value="PurM C-terminal domain-like"/>
    <property type="match status" value="1"/>
</dbReference>
<dbReference type="NCBIfam" id="NF002098">
    <property type="entry name" value="PRK00943.1"/>
    <property type="match status" value="1"/>
</dbReference>
<dbReference type="PIRSF" id="PIRSF036407">
    <property type="entry name" value="Selenphspht_syn"/>
    <property type="match status" value="1"/>
</dbReference>
<comment type="function">
    <text evidence="9">Synthesizes selenophosphate from selenide and ATP.</text>
</comment>
<dbReference type="InterPro" id="IPR016188">
    <property type="entry name" value="PurM-like_N"/>
</dbReference>
<evidence type="ECO:0000256" key="8">
    <source>
        <dbReference type="ARBA" id="ARBA00023266"/>
    </source>
</evidence>
<evidence type="ECO:0000256" key="2">
    <source>
        <dbReference type="ARBA" id="ARBA00022679"/>
    </source>
</evidence>
<gene>
    <name evidence="9" type="primary">selD</name>
    <name evidence="12" type="ORF">A6M21_04625</name>
</gene>
<dbReference type="GO" id="GO:0004756">
    <property type="term" value="F:selenide, water dikinase activity"/>
    <property type="evidence" value="ECO:0007669"/>
    <property type="project" value="UniProtKB-UniRule"/>
</dbReference>
<comment type="similarity">
    <text evidence="1 9">Belongs to the selenophosphate synthase 1 family. Class I subfamily.</text>
</comment>
<keyword evidence="13" id="KW-1185">Reference proteome</keyword>
<feature type="binding site" evidence="9">
    <location>
        <position position="70"/>
    </location>
    <ligand>
        <name>Mg(2+)</name>
        <dbReference type="ChEBI" id="CHEBI:18420"/>
    </ligand>
</feature>
<comment type="caution">
    <text evidence="12">The sequence shown here is derived from an EMBL/GenBank/DDBJ whole genome shotgun (WGS) entry which is preliminary data.</text>
</comment>
<protein>
    <recommendedName>
        <fullName evidence="9">Selenide, water dikinase</fullName>
        <ecNumber evidence="9">2.7.9.3</ecNumber>
    </recommendedName>
    <alternativeName>
        <fullName evidence="9">Selenium donor protein</fullName>
    </alternativeName>
    <alternativeName>
        <fullName evidence="9">Selenophosphate synthase</fullName>
    </alternativeName>
</protein>
<dbReference type="CDD" id="cd02195">
    <property type="entry name" value="SelD"/>
    <property type="match status" value="1"/>
</dbReference>
<dbReference type="InterPro" id="IPR036676">
    <property type="entry name" value="PurM-like_C_sf"/>
</dbReference>
<keyword evidence="4 9" id="KW-0547">Nucleotide-binding</keyword>
<evidence type="ECO:0000259" key="10">
    <source>
        <dbReference type="Pfam" id="PF00586"/>
    </source>
</evidence>
<dbReference type="InterPro" id="IPR010918">
    <property type="entry name" value="PurM-like_C_dom"/>
</dbReference>
<comment type="catalytic activity">
    <reaction evidence="9">
        <text>hydrogenselenide + ATP + H2O = selenophosphate + AMP + phosphate + 2 H(+)</text>
        <dbReference type="Rhea" id="RHEA:18737"/>
        <dbReference type="ChEBI" id="CHEBI:15377"/>
        <dbReference type="ChEBI" id="CHEBI:15378"/>
        <dbReference type="ChEBI" id="CHEBI:16144"/>
        <dbReference type="ChEBI" id="CHEBI:29317"/>
        <dbReference type="ChEBI" id="CHEBI:30616"/>
        <dbReference type="ChEBI" id="CHEBI:43474"/>
        <dbReference type="ChEBI" id="CHEBI:456215"/>
        <dbReference type="EC" id="2.7.9.3"/>
    </reaction>
</comment>
<reference evidence="12 13" key="1">
    <citation type="submission" date="2016-04" db="EMBL/GenBank/DDBJ databases">
        <authorList>
            <person name="Evans L.H."/>
            <person name="Alamgir A."/>
            <person name="Owens N."/>
            <person name="Weber N.D."/>
            <person name="Virtaneva K."/>
            <person name="Barbian K."/>
            <person name="Babar A."/>
            <person name="Rosenke K."/>
        </authorList>
    </citation>
    <scope>NUCLEOTIDE SEQUENCE [LARGE SCALE GENOMIC DNA]</scope>
    <source>
        <strain evidence="12 13">LMa1</strain>
    </source>
</reference>
<feature type="domain" description="PurM-like C-terminal" evidence="11">
    <location>
        <begin position="147"/>
        <end position="319"/>
    </location>
</feature>
<keyword evidence="3 9" id="KW-0479">Metal-binding</keyword>
<evidence type="ECO:0000256" key="5">
    <source>
        <dbReference type="ARBA" id="ARBA00022777"/>
    </source>
</evidence>
<keyword evidence="2 9" id="KW-0808">Transferase</keyword>
<dbReference type="EC" id="2.7.9.3" evidence="9"/>
<feature type="binding site" evidence="9">
    <location>
        <position position="30"/>
    </location>
    <ligand>
        <name>Mg(2+)</name>
        <dbReference type="ChEBI" id="CHEBI:18420"/>
    </ligand>
</feature>
<organism evidence="12 13">
    <name type="scientific">Desulfotomaculum copahuensis</name>
    <dbReference type="NCBI Taxonomy" id="1838280"/>
    <lineage>
        <taxon>Bacteria</taxon>
        <taxon>Bacillati</taxon>
        <taxon>Bacillota</taxon>
        <taxon>Clostridia</taxon>
        <taxon>Eubacteriales</taxon>
        <taxon>Desulfotomaculaceae</taxon>
        <taxon>Desulfotomaculum</taxon>
    </lineage>
</organism>